<dbReference type="AlphaFoldDB" id="A0AAE0AHP1"/>
<evidence type="ECO:0000313" key="1">
    <source>
        <dbReference type="EMBL" id="KAK3218261.1"/>
    </source>
</evidence>
<sequence>MNKDEGDLSWLATQLQHIIEQNNVCKVVVGPWPMSMNEEQAENDLIVGAAKTDCYIGDLHNTGILKDDVEYLYYGVRVVLNESAVKRRVRELKLQGREEFSGDETDLFEKFSDVYASQFMLMHYLEMAGDVAFQGSHTEKSSIPYAITAKRNEGLMTYYLSGFGCLGKAIPSR</sequence>
<name>A0AAE0AHP1_9ROSI</name>
<comment type="caution">
    <text evidence="1">The sequence shown here is derived from an EMBL/GenBank/DDBJ whole genome shotgun (WGS) entry which is preliminary data.</text>
</comment>
<dbReference type="Proteomes" id="UP001281410">
    <property type="component" value="Unassembled WGS sequence"/>
</dbReference>
<dbReference type="EMBL" id="JANJYJ010000004">
    <property type="protein sequence ID" value="KAK3218261.1"/>
    <property type="molecule type" value="Genomic_DNA"/>
</dbReference>
<organism evidence="1 2">
    <name type="scientific">Dipteronia sinensis</name>
    <dbReference type="NCBI Taxonomy" id="43782"/>
    <lineage>
        <taxon>Eukaryota</taxon>
        <taxon>Viridiplantae</taxon>
        <taxon>Streptophyta</taxon>
        <taxon>Embryophyta</taxon>
        <taxon>Tracheophyta</taxon>
        <taxon>Spermatophyta</taxon>
        <taxon>Magnoliopsida</taxon>
        <taxon>eudicotyledons</taxon>
        <taxon>Gunneridae</taxon>
        <taxon>Pentapetalae</taxon>
        <taxon>rosids</taxon>
        <taxon>malvids</taxon>
        <taxon>Sapindales</taxon>
        <taxon>Sapindaceae</taxon>
        <taxon>Hippocastanoideae</taxon>
        <taxon>Acereae</taxon>
        <taxon>Dipteronia</taxon>
    </lineage>
</organism>
<keyword evidence="2" id="KW-1185">Reference proteome</keyword>
<protein>
    <submittedName>
        <fullName evidence="1">Uncharacterized protein</fullName>
    </submittedName>
</protein>
<proteinExistence type="predicted"/>
<accession>A0AAE0AHP1</accession>
<reference evidence="1" key="1">
    <citation type="journal article" date="2023" name="Plant J.">
        <title>Genome sequences and population genomics provide insights into the demographic history, inbreeding, and mutation load of two 'living fossil' tree species of Dipteronia.</title>
        <authorList>
            <person name="Feng Y."/>
            <person name="Comes H.P."/>
            <person name="Chen J."/>
            <person name="Zhu S."/>
            <person name="Lu R."/>
            <person name="Zhang X."/>
            <person name="Li P."/>
            <person name="Qiu J."/>
            <person name="Olsen K.M."/>
            <person name="Qiu Y."/>
        </authorList>
    </citation>
    <scope>NUCLEOTIDE SEQUENCE</scope>
    <source>
        <strain evidence="1">NBL</strain>
    </source>
</reference>
<gene>
    <name evidence="1" type="ORF">Dsin_012231</name>
</gene>
<evidence type="ECO:0000313" key="2">
    <source>
        <dbReference type="Proteomes" id="UP001281410"/>
    </source>
</evidence>